<keyword evidence="5" id="KW-0472">Membrane</keyword>
<comment type="caution">
    <text evidence="6">The sequence shown here is derived from an EMBL/GenBank/DDBJ whole genome shotgun (WGS) entry which is preliminary data.</text>
</comment>
<dbReference type="GO" id="GO:0015385">
    <property type="term" value="F:sodium:proton antiporter activity"/>
    <property type="evidence" value="ECO:0007669"/>
    <property type="project" value="InterPro"/>
</dbReference>
<evidence type="ECO:0000313" key="6">
    <source>
        <dbReference type="EMBL" id="KAB1202787.1"/>
    </source>
</evidence>
<dbReference type="OrthoDB" id="196264at2759"/>
<evidence type="ECO:0000256" key="2">
    <source>
        <dbReference type="ARBA" id="ARBA00022538"/>
    </source>
</evidence>
<dbReference type="GO" id="GO:0005886">
    <property type="term" value="C:plasma membrane"/>
    <property type="evidence" value="ECO:0007669"/>
    <property type="project" value="TreeGrafter"/>
</dbReference>
<organism evidence="6 7">
    <name type="scientific">Morella rubra</name>
    <name type="common">Chinese bayberry</name>
    <dbReference type="NCBI Taxonomy" id="262757"/>
    <lineage>
        <taxon>Eukaryota</taxon>
        <taxon>Viridiplantae</taxon>
        <taxon>Streptophyta</taxon>
        <taxon>Embryophyta</taxon>
        <taxon>Tracheophyta</taxon>
        <taxon>Spermatophyta</taxon>
        <taxon>Magnoliopsida</taxon>
        <taxon>eudicotyledons</taxon>
        <taxon>Gunneridae</taxon>
        <taxon>Pentapetalae</taxon>
        <taxon>rosids</taxon>
        <taxon>fabids</taxon>
        <taxon>Fagales</taxon>
        <taxon>Myricaceae</taxon>
        <taxon>Morella</taxon>
    </lineage>
</organism>
<gene>
    <name evidence="6" type="ORF">CJ030_MR8G022195</name>
</gene>
<dbReference type="EMBL" id="RXIC02000026">
    <property type="protein sequence ID" value="KAB1202787.1"/>
    <property type="molecule type" value="Genomic_DNA"/>
</dbReference>
<keyword evidence="5" id="KW-0812">Transmembrane</keyword>
<protein>
    <submittedName>
        <fullName evidence="6">Sodium/hydrogen exchanger 3</fullName>
    </submittedName>
</protein>
<dbReference type="AlphaFoldDB" id="A0A6A1USN3"/>
<evidence type="ECO:0000256" key="1">
    <source>
        <dbReference type="ARBA" id="ARBA00022448"/>
    </source>
</evidence>
<feature type="transmembrane region" description="Helical" evidence="5">
    <location>
        <begin position="48"/>
        <end position="68"/>
    </location>
</feature>
<keyword evidence="1" id="KW-0813">Transport</keyword>
<feature type="transmembrane region" description="Helical" evidence="5">
    <location>
        <begin position="21"/>
        <end position="42"/>
    </location>
</feature>
<dbReference type="GO" id="GO:0098719">
    <property type="term" value="P:sodium ion import across plasma membrane"/>
    <property type="evidence" value="ECO:0007669"/>
    <property type="project" value="TreeGrafter"/>
</dbReference>
<evidence type="ECO:0000256" key="3">
    <source>
        <dbReference type="ARBA" id="ARBA00022958"/>
    </source>
</evidence>
<keyword evidence="2" id="KW-0633">Potassium transport</keyword>
<evidence type="ECO:0000256" key="4">
    <source>
        <dbReference type="ARBA" id="ARBA00023065"/>
    </source>
</evidence>
<proteinExistence type="predicted"/>
<keyword evidence="5" id="KW-1133">Transmembrane helix</keyword>
<dbReference type="PANTHER" id="PTHR10110">
    <property type="entry name" value="SODIUM/HYDROGEN EXCHANGER"/>
    <property type="match status" value="1"/>
</dbReference>
<dbReference type="GO" id="GO:0015386">
    <property type="term" value="F:potassium:proton antiporter activity"/>
    <property type="evidence" value="ECO:0007669"/>
    <property type="project" value="TreeGrafter"/>
</dbReference>
<sequence>MASGLSYAISRLQMLSTSDHSSVVSINLFVALLCACIVIGHLLEENRWVNESITALLIGVCTGVVILLSSGGKSSHLLVFSEDLFFIYLLPPIIFNAGNLMGSLNLLEVAYAIYSCVLFSERTPMISNLA</sequence>
<evidence type="ECO:0000256" key="5">
    <source>
        <dbReference type="SAM" id="Phobius"/>
    </source>
</evidence>
<dbReference type="Proteomes" id="UP000516437">
    <property type="component" value="Chromosome 8"/>
</dbReference>
<dbReference type="PANTHER" id="PTHR10110:SF117">
    <property type="entry name" value="SODIUM_HYDROGEN EXCHANGER 2"/>
    <property type="match status" value="1"/>
</dbReference>
<accession>A0A6A1USN3</accession>
<reference evidence="6 7" key="1">
    <citation type="journal article" date="2019" name="Plant Biotechnol. J.">
        <title>The red bayberry genome and genetic basis of sex determination.</title>
        <authorList>
            <person name="Jia H.M."/>
            <person name="Jia H.J."/>
            <person name="Cai Q.L."/>
            <person name="Wang Y."/>
            <person name="Zhao H.B."/>
            <person name="Yang W.F."/>
            <person name="Wang G.Y."/>
            <person name="Li Y.H."/>
            <person name="Zhan D.L."/>
            <person name="Shen Y.T."/>
            <person name="Niu Q.F."/>
            <person name="Chang L."/>
            <person name="Qiu J."/>
            <person name="Zhao L."/>
            <person name="Xie H.B."/>
            <person name="Fu W.Y."/>
            <person name="Jin J."/>
            <person name="Li X.W."/>
            <person name="Jiao Y."/>
            <person name="Zhou C.C."/>
            <person name="Tu T."/>
            <person name="Chai C.Y."/>
            <person name="Gao J.L."/>
            <person name="Fan L.J."/>
            <person name="van de Weg E."/>
            <person name="Wang J.Y."/>
            <person name="Gao Z.S."/>
        </authorList>
    </citation>
    <scope>NUCLEOTIDE SEQUENCE [LARGE SCALE GENOMIC DNA]</scope>
    <source>
        <tissue evidence="6">Leaves</tissue>
    </source>
</reference>
<keyword evidence="4" id="KW-0406">Ion transport</keyword>
<evidence type="ECO:0000313" key="7">
    <source>
        <dbReference type="Proteomes" id="UP000516437"/>
    </source>
</evidence>
<dbReference type="GO" id="GO:0051453">
    <property type="term" value="P:regulation of intracellular pH"/>
    <property type="evidence" value="ECO:0007669"/>
    <property type="project" value="TreeGrafter"/>
</dbReference>
<dbReference type="InterPro" id="IPR018422">
    <property type="entry name" value="Cation/H_exchanger_CPA1"/>
</dbReference>
<name>A0A6A1USN3_9ROSI</name>
<keyword evidence="7" id="KW-1185">Reference proteome</keyword>
<keyword evidence="3" id="KW-0630">Potassium</keyword>